<protein>
    <submittedName>
        <fullName evidence="1">Uncharacterized protein</fullName>
    </submittedName>
</protein>
<comment type="caution">
    <text evidence="1">The sequence shown here is derived from an EMBL/GenBank/DDBJ whole genome shotgun (WGS) entry which is preliminary data.</text>
</comment>
<sequence length="82" mass="9382">MSDKYLIIIKKIFHKILSNPHHKQIDLINCVDVTSLGKSVSSMNFMNCLRLATHSFTFQIKKLLVAVRSIPGVCNGWFHQIL</sequence>
<name>A0A3M7RK80_BRAPC</name>
<organism evidence="1 2">
    <name type="scientific">Brachionus plicatilis</name>
    <name type="common">Marine rotifer</name>
    <name type="synonym">Brachionus muelleri</name>
    <dbReference type="NCBI Taxonomy" id="10195"/>
    <lineage>
        <taxon>Eukaryota</taxon>
        <taxon>Metazoa</taxon>
        <taxon>Spiralia</taxon>
        <taxon>Gnathifera</taxon>
        <taxon>Rotifera</taxon>
        <taxon>Eurotatoria</taxon>
        <taxon>Monogononta</taxon>
        <taxon>Pseudotrocha</taxon>
        <taxon>Ploima</taxon>
        <taxon>Brachionidae</taxon>
        <taxon>Brachionus</taxon>
    </lineage>
</organism>
<dbReference type="AlphaFoldDB" id="A0A3M7RK80"/>
<proteinExistence type="predicted"/>
<reference evidence="1 2" key="1">
    <citation type="journal article" date="2018" name="Sci. Rep.">
        <title>Genomic signatures of local adaptation to the degree of environmental predictability in rotifers.</title>
        <authorList>
            <person name="Franch-Gras L."/>
            <person name="Hahn C."/>
            <person name="Garcia-Roger E.M."/>
            <person name="Carmona M.J."/>
            <person name="Serra M."/>
            <person name="Gomez A."/>
        </authorList>
    </citation>
    <scope>NUCLEOTIDE SEQUENCE [LARGE SCALE GENOMIC DNA]</scope>
    <source>
        <strain evidence="1">HYR1</strain>
    </source>
</reference>
<dbReference type="EMBL" id="REGN01003233">
    <property type="protein sequence ID" value="RNA23708.1"/>
    <property type="molecule type" value="Genomic_DNA"/>
</dbReference>
<evidence type="ECO:0000313" key="2">
    <source>
        <dbReference type="Proteomes" id="UP000276133"/>
    </source>
</evidence>
<keyword evidence="2" id="KW-1185">Reference proteome</keyword>
<accession>A0A3M7RK80</accession>
<gene>
    <name evidence="1" type="ORF">BpHYR1_050233</name>
</gene>
<evidence type="ECO:0000313" key="1">
    <source>
        <dbReference type="EMBL" id="RNA23708.1"/>
    </source>
</evidence>
<dbReference type="Proteomes" id="UP000276133">
    <property type="component" value="Unassembled WGS sequence"/>
</dbReference>